<keyword evidence="3 4" id="KW-0472">Membrane</keyword>
<evidence type="ECO:0000313" key="5">
    <source>
        <dbReference type="EMBL" id="EAW32038.1"/>
    </source>
</evidence>
<accession>A0YBV8</accession>
<dbReference type="Proteomes" id="UP000004931">
    <property type="component" value="Unassembled WGS sequence"/>
</dbReference>
<dbReference type="Pfam" id="PF04356">
    <property type="entry name" value="DUF489"/>
    <property type="match status" value="1"/>
</dbReference>
<dbReference type="Gene3D" id="1.10.3890.10">
    <property type="entry name" value="HflD-like"/>
    <property type="match status" value="1"/>
</dbReference>
<evidence type="ECO:0000256" key="1">
    <source>
        <dbReference type="ARBA" id="ARBA00022475"/>
    </source>
</evidence>
<organism evidence="5 6">
    <name type="scientific">marine gamma proteobacterium HTCC2143</name>
    <dbReference type="NCBI Taxonomy" id="247633"/>
    <lineage>
        <taxon>Bacteria</taxon>
        <taxon>Pseudomonadati</taxon>
        <taxon>Pseudomonadota</taxon>
        <taxon>Gammaproteobacteria</taxon>
        <taxon>Cellvibrionales</taxon>
        <taxon>Spongiibacteraceae</taxon>
        <taxon>BD1-7 clade</taxon>
    </lineage>
</organism>
<reference evidence="5 6" key="1">
    <citation type="journal article" date="2010" name="J. Bacteriol.">
        <title>Genome sequence of the oligotrophic marine Gammaproteobacterium HTCC2143, isolated from the Oregon Coast.</title>
        <authorList>
            <person name="Oh H.M."/>
            <person name="Kang I."/>
            <person name="Ferriera S."/>
            <person name="Giovannoni S.J."/>
            <person name="Cho J.C."/>
        </authorList>
    </citation>
    <scope>NUCLEOTIDE SEQUENCE [LARGE SCALE GENOMIC DNA]</scope>
    <source>
        <strain evidence="5 6">HTCC2143</strain>
    </source>
</reference>
<dbReference type="GO" id="GO:0005886">
    <property type="term" value="C:plasma membrane"/>
    <property type="evidence" value="ECO:0007669"/>
    <property type="project" value="UniProtKB-SubCell"/>
</dbReference>
<dbReference type="AlphaFoldDB" id="A0YBV8"/>
<proteinExistence type="inferred from homology"/>
<dbReference type="InterPro" id="IPR007451">
    <property type="entry name" value="HflD"/>
</dbReference>
<comment type="caution">
    <text evidence="5">The sequence shown here is derived from an EMBL/GenBank/DDBJ whole genome shotgun (WGS) entry which is preliminary data.</text>
</comment>
<evidence type="ECO:0000313" key="6">
    <source>
        <dbReference type="Proteomes" id="UP000004931"/>
    </source>
</evidence>
<dbReference type="STRING" id="247633.GP2143_06290"/>
<evidence type="ECO:0000256" key="4">
    <source>
        <dbReference type="HAMAP-Rule" id="MF_00695"/>
    </source>
</evidence>
<dbReference type="OrthoDB" id="9788031at2"/>
<keyword evidence="6" id="KW-1185">Reference proteome</keyword>
<dbReference type="GO" id="GO:0005737">
    <property type="term" value="C:cytoplasm"/>
    <property type="evidence" value="ECO:0007669"/>
    <property type="project" value="UniProtKB-SubCell"/>
</dbReference>
<dbReference type="InterPro" id="IPR035932">
    <property type="entry name" value="HflD-like_sf"/>
</dbReference>
<sequence length="208" mass="22972">MTTNSIRSQTIALAGLLQSVCLVDQIARTGEYAPESFNPLINSLFEFDAASAEDVFGGLHGVKQGLTVINDLFGGDSEGHNKAVIRYALGLLILEKKLSRDQKIMATIHSRLEHTSLKVEHFTSNVGSTASSIAAIYQDTVSTFKYRIQINGSMQQLQNSANADNIRALLLAGIRSTVMWRQMGGRRWQLVLRHRAILSMARDLLQDL</sequence>
<gene>
    <name evidence="4" type="primary">hflD</name>
    <name evidence="5" type="ORF">GP2143_06290</name>
</gene>
<dbReference type="SUPFAM" id="SSF101322">
    <property type="entry name" value="YcfC-like"/>
    <property type="match status" value="1"/>
</dbReference>
<dbReference type="NCBIfam" id="NF001246">
    <property type="entry name" value="PRK00218.1-2"/>
    <property type="match status" value="1"/>
</dbReference>
<comment type="subcellular location">
    <subcellularLocation>
        <location evidence="4">Cytoplasm</location>
    </subcellularLocation>
    <subcellularLocation>
        <location evidence="4">Cell membrane</location>
        <topology evidence="4">Peripheral membrane protein</topology>
        <orientation evidence="4">Cytoplasmic side</orientation>
    </subcellularLocation>
</comment>
<dbReference type="PANTHER" id="PTHR38100:SF1">
    <property type="entry name" value="HIGH FREQUENCY LYSOGENIZATION PROTEIN HFLD"/>
    <property type="match status" value="1"/>
</dbReference>
<dbReference type="PANTHER" id="PTHR38100">
    <property type="entry name" value="HIGH FREQUENCY LYSOGENIZATION PROTEIN HFLD"/>
    <property type="match status" value="1"/>
</dbReference>
<name>A0YBV8_9GAMM</name>
<keyword evidence="1 4" id="KW-1003">Cell membrane</keyword>
<dbReference type="EMBL" id="AAVT01000002">
    <property type="protein sequence ID" value="EAW32038.1"/>
    <property type="molecule type" value="Genomic_DNA"/>
</dbReference>
<evidence type="ECO:0000256" key="3">
    <source>
        <dbReference type="ARBA" id="ARBA00023136"/>
    </source>
</evidence>
<keyword evidence="2 4" id="KW-0963">Cytoplasm</keyword>
<dbReference type="eggNOG" id="COG2915">
    <property type="taxonomic scope" value="Bacteria"/>
</dbReference>
<evidence type="ECO:0000256" key="2">
    <source>
        <dbReference type="ARBA" id="ARBA00022490"/>
    </source>
</evidence>
<protein>
    <recommendedName>
        <fullName evidence="4">High frequency lysogenization protein HflD homolog</fullName>
    </recommendedName>
</protein>
<dbReference type="HAMAP" id="MF_00695">
    <property type="entry name" value="HflD_protein"/>
    <property type="match status" value="1"/>
</dbReference>
<comment type="similarity">
    <text evidence="4">Belongs to the HflD family.</text>
</comment>